<feature type="signal peptide" evidence="1">
    <location>
        <begin position="1"/>
        <end position="23"/>
    </location>
</feature>
<evidence type="ECO:0000313" key="3">
    <source>
        <dbReference type="Proteomes" id="UP000027265"/>
    </source>
</evidence>
<dbReference type="Proteomes" id="UP000027265">
    <property type="component" value="Unassembled WGS sequence"/>
</dbReference>
<sequence length="68" mass="7557">MKYSLTLTTLVSTILLLSGTSQAQCFACPPIDYGQTDPQPLYSTEWYNEFGRDDLICGYPVAGYPGQR</sequence>
<reference evidence="3" key="1">
    <citation type="journal article" date="2014" name="Proc. Natl. Acad. Sci. U.S.A.">
        <title>Extensive sampling of basidiomycete genomes demonstrates inadequacy of the white-rot/brown-rot paradigm for wood decay fungi.</title>
        <authorList>
            <person name="Riley R."/>
            <person name="Salamov A.A."/>
            <person name="Brown D.W."/>
            <person name="Nagy L.G."/>
            <person name="Floudas D."/>
            <person name="Held B.W."/>
            <person name="Levasseur A."/>
            <person name="Lombard V."/>
            <person name="Morin E."/>
            <person name="Otillar R."/>
            <person name="Lindquist E.A."/>
            <person name="Sun H."/>
            <person name="LaButti K.M."/>
            <person name="Schmutz J."/>
            <person name="Jabbour D."/>
            <person name="Luo H."/>
            <person name="Baker S.E."/>
            <person name="Pisabarro A.G."/>
            <person name="Walton J.D."/>
            <person name="Blanchette R.A."/>
            <person name="Henrissat B."/>
            <person name="Martin F."/>
            <person name="Cullen D."/>
            <person name="Hibbett D.S."/>
            <person name="Grigoriev I.V."/>
        </authorList>
    </citation>
    <scope>NUCLEOTIDE SEQUENCE [LARGE SCALE GENOMIC DNA]</scope>
    <source>
        <strain evidence="3">MUCL 33604</strain>
    </source>
</reference>
<gene>
    <name evidence="2" type="ORF">JAAARDRAFT_63825</name>
</gene>
<organism evidence="2 3">
    <name type="scientific">Jaapia argillacea MUCL 33604</name>
    <dbReference type="NCBI Taxonomy" id="933084"/>
    <lineage>
        <taxon>Eukaryota</taxon>
        <taxon>Fungi</taxon>
        <taxon>Dikarya</taxon>
        <taxon>Basidiomycota</taxon>
        <taxon>Agaricomycotina</taxon>
        <taxon>Agaricomycetes</taxon>
        <taxon>Agaricomycetidae</taxon>
        <taxon>Jaapiales</taxon>
        <taxon>Jaapiaceae</taxon>
        <taxon>Jaapia</taxon>
    </lineage>
</organism>
<protein>
    <submittedName>
        <fullName evidence="2">Uncharacterized protein</fullName>
    </submittedName>
</protein>
<evidence type="ECO:0000256" key="1">
    <source>
        <dbReference type="SAM" id="SignalP"/>
    </source>
</evidence>
<keyword evidence="3" id="KW-1185">Reference proteome</keyword>
<evidence type="ECO:0000313" key="2">
    <source>
        <dbReference type="EMBL" id="KDQ49205.1"/>
    </source>
</evidence>
<dbReference type="AlphaFoldDB" id="A0A067P5T9"/>
<accession>A0A067P5T9</accession>
<dbReference type="InParanoid" id="A0A067P5T9"/>
<dbReference type="EMBL" id="KL197795">
    <property type="protein sequence ID" value="KDQ49205.1"/>
    <property type="molecule type" value="Genomic_DNA"/>
</dbReference>
<keyword evidence="1" id="KW-0732">Signal</keyword>
<name>A0A067P5T9_9AGAM</name>
<dbReference type="HOGENOM" id="CLU_184647_0_0_1"/>
<proteinExistence type="predicted"/>
<feature type="chain" id="PRO_5001642877" evidence="1">
    <location>
        <begin position="24"/>
        <end position="68"/>
    </location>
</feature>